<evidence type="ECO:0000313" key="1">
    <source>
        <dbReference type="EMBL" id="QPB09101.1"/>
    </source>
</evidence>
<evidence type="ECO:0000313" key="2">
    <source>
        <dbReference type="Proteomes" id="UP000662782"/>
    </source>
</evidence>
<protein>
    <recommendedName>
        <fullName evidence="3">DNA-directed RNA polymerase beta subunit</fullName>
    </recommendedName>
</protein>
<organism evidence="1 2">
    <name type="scientific">Klebsiella phage Miami</name>
    <dbReference type="NCBI Taxonomy" id="2767581"/>
    <lineage>
        <taxon>Viruses</taxon>
        <taxon>Duplodnaviria</taxon>
        <taxon>Heunggongvirae</taxon>
        <taxon>Uroviricota</taxon>
        <taxon>Caudoviricetes</taxon>
        <taxon>Chimalliviridae</taxon>
        <taxon>Miamivirus</taxon>
        <taxon>Miamivirus miami</taxon>
    </lineage>
</organism>
<name>A0A873WN59_9CAUD</name>
<evidence type="ECO:0008006" key="3">
    <source>
        <dbReference type="Google" id="ProtNLM"/>
    </source>
</evidence>
<sequence length="430" mass="48927">MNKIDYLFQCFERRMYQKKLWILSTFSVLTDNEKNETLLGKTPWLLHRSPNGLWCYNDDGDTIEIEGDLAYPLFYKHEKLVIDNKWHPSIEGSITTTMGILLLNRCLFWEVFQNRTPYHNKLITGRLVEDVIAELMVDDPQPGEEIPAGKASVTECLKLTKQANYLMGLNDIFTKAGSIQAVTVSKAVIALRERLFKEHAHELNDPIVAANIIKQIVDLDMEEQLNGASSDFFIDKKFIDNARKKMFLVFGLERDFNTGEFILIKQPLNEIWNYDQITHYINTAVSASYDRGKATGEGGAGVKELMRLTSRIVVAEDDCGTTYTEDVYIDPYSLKNWKGGYYLKNGKPTVLEGTETEMIGSTVKMRVPYLCQTKEDNHCKVCCGVSLGKSASRLSSEVVNIPTRFMLTKMKNAHVSKVETTVLNLYDSLF</sequence>
<gene>
    <name evidence="1" type="ORF">CPT_Miami_006</name>
</gene>
<accession>A0A873WN59</accession>
<dbReference type="EMBL" id="MT701590">
    <property type="protein sequence ID" value="QPB09101.1"/>
    <property type="molecule type" value="Genomic_DNA"/>
</dbReference>
<proteinExistence type="predicted"/>
<dbReference type="Proteomes" id="UP000662782">
    <property type="component" value="Segment"/>
</dbReference>
<keyword evidence="2" id="KW-1185">Reference proteome</keyword>
<reference evidence="1 2" key="1">
    <citation type="submission" date="2020-07" db="EMBL/GenBank/DDBJ databases">
        <title>Complete genome sequence of Klebsiella pneumoniae phage Miami.</title>
        <authorList>
            <person name="Mora D.A."/>
            <person name="Lessor L."/>
            <person name="Gill J."/>
            <person name="Liu M."/>
        </authorList>
    </citation>
    <scope>NUCLEOTIDE SEQUENCE [LARGE SCALE GENOMIC DNA]</scope>
</reference>